<name>A0A8D2LUA9_VARKO</name>
<sequence>MEDWDITPKVPTVLKHLAKHMPGVKADDLTIQGKELLYHCRKSKSDLNLPTVQHPPGFQQLSQK</sequence>
<keyword evidence="3" id="KW-1185">Reference proteome</keyword>
<reference evidence="2" key="1">
    <citation type="submission" date="2025-08" db="UniProtKB">
        <authorList>
            <consortium name="Ensembl"/>
        </authorList>
    </citation>
    <scope>IDENTIFICATION</scope>
</reference>
<proteinExistence type="predicted"/>
<dbReference type="AlphaFoldDB" id="A0A8D2LUA9"/>
<dbReference type="Ensembl" id="ENSVKKT00000027249.1">
    <property type="protein sequence ID" value="ENSVKKP00000026597.1"/>
    <property type="gene ID" value="ENSVKKG00000017344.1"/>
</dbReference>
<feature type="region of interest" description="Disordered" evidence="1">
    <location>
        <begin position="45"/>
        <end position="64"/>
    </location>
</feature>
<dbReference type="Proteomes" id="UP000694545">
    <property type="component" value="Unplaced"/>
</dbReference>
<protein>
    <submittedName>
        <fullName evidence="2">Uncharacterized protein</fullName>
    </submittedName>
</protein>
<organism evidence="2 3">
    <name type="scientific">Varanus komodoensis</name>
    <name type="common">Komodo dragon</name>
    <dbReference type="NCBI Taxonomy" id="61221"/>
    <lineage>
        <taxon>Eukaryota</taxon>
        <taxon>Metazoa</taxon>
        <taxon>Chordata</taxon>
        <taxon>Craniata</taxon>
        <taxon>Vertebrata</taxon>
        <taxon>Euteleostomi</taxon>
        <taxon>Lepidosauria</taxon>
        <taxon>Squamata</taxon>
        <taxon>Bifurcata</taxon>
        <taxon>Unidentata</taxon>
        <taxon>Episquamata</taxon>
        <taxon>Toxicofera</taxon>
        <taxon>Anguimorpha</taxon>
        <taxon>Paleoanguimorpha</taxon>
        <taxon>Varanoidea</taxon>
        <taxon>Varanidae</taxon>
        <taxon>Varanus</taxon>
    </lineage>
</organism>
<reference evidence="2" key="2">
    <citation type="submission" date="2025-09" db="UniProtKB">
        <authorList>
            <consortium name="Ensembl"/>
        </authorList>
    </citation>
    <scope>IDENTIFICATION</scope>
</reference>
<evidence type="ECO:0000313" key="2">
    <source>
        <dbReference type="Ensembl" id="ENSVKKP00000026597.1"/>
    </source>
</evidence>
<evidence type="ECO:0000313" key="3">
    <source>
        <dbReference type="Proteomes" id="UP000694545"/>
    </source>
</evidence>
<evidence type="ECO:0000256" key="1">
    <source>
        <dbReference type="SAM" id="MobiDB-lite"/>
    </source>
</evidence>
<accession>A0A8D2LUA9</accession>